<reference evidence="7 8" key="1">
    <citation type="submission" date="2024-11" db="EMBL/GenBank/DDBJ databases">
        <title>Adaptive evolution of stress response genes in parasites aligns with host niche diversity.</title>
        <authorList>
            <person name="Hahn C."/>
            <person name="Resl P."/>
        </authorList>
    </citation>
    <scope>NUCLEOTIDE SEQUENCE [LARGE SCALE GENOMIC DNA]</scope>
    <source>
        <strain evidence="7">EGGRZ-B1_66</strain>
        <tissue evidence="7">Body</tissue>
    </source>
</reference>
<dbReference type="InterPro" id="IPR044539">
    <property type="entry name" value="Pch2-like"/>
</dbReference>
<dbReference type="InterPro" id="IPR003960">
    <property type="entry name" value="ATPase_AAA_CS"/>
</dbReference>
<feature type="domain" description="AAA+ ATPase" evidence="6">
    <location>
        <begin position="182"/>
        <end position="332"/>
    </location>
</feature>
<evidence type="ECO:0000259" key="6">
    <source>
        <dbReference type="SMART" id="SM00382"/>
    </source>
</evidence>
<dbReference type="GO" id="GO:0005524">
    <property type="term" value="F:ATP binding"/>
    <property type="evidence" value="ECO:0007669"/>
    <property type="project" value="UniProtKB-KW"/>
</dbReference>
<name>A0ABD2PW31_9PLAT</name>
<keyword evidence="4" id="KW-0469">Meiosis</keyword>
<dbReference type="PANTHER" id="PTHR45991:SF1">
    <property type="entry name" value="PACHYTENE CHECKPOINT PROTEIN 2 HOMOLOG"/>
    <property type="match status" value="1"/>
</dbReference>
<keyword evidence="2 5" id="KW-0547">Nucleotide-binding</keyword>
<dbReference type="InterPro" id="IPR003593">
    <property type="entry name" value="AAA+_ATPase"/>
</dbReference>
<dbReference type="Gene3D" id="3.40.50.300">
    <property type="entry name" value="P-loop containing nucleotide triphosphate hydrolases"/>
    <property type="match status" value="1"/>
</dbReference>
<dbReference type="AlphaFoldDB" id="A0ABD2PW31"/>
<dbReference type="EMBL" id="JBJKFK010002101">
    <property type="protein sequence ID" value="KAL3311630.1"/>
    <property type="molecule type" value="Genomic_DNA"/>
</dbReference>
<dbReference type="Pfam" id="PF00004">
    <property type="entry name" value="AAA"/>
    <property type="match status" value="1"/>
</dbReference>
<evidence type="ECO:0000256" key="2">
    <source>
        <dbReference type="ARBA" id="ARBA00022741"/>
    </source>
</evidence>
<dbReference type="SMART" id="SM00382">
    <property type="entry name" value="AAA"/>
    <property type="match status" value="1"/>
</dbReference>
<sequence length="438" mass="49592">MDVMRDITNIDIVRENEGSENDQRLSVILEVSIQKYSLLSYSQIMELLDKYLKSDELVHIPKKLMDFSDSALSDKISENILHIYFLSTDVNQEQQVKLSQIRPIFHLYRMYIGDEAEPVNVTLNLNDETISFGRKWLLPNSNLDDLWDSLVFEKPIKEQLISYSETALLFADKEVSTSIISWNRMILLHGPPGTGKTTLCQALANKLAIRLNSRYDAVQLFEISTENLLSKWFSESAKFVAAMFSTMEAYLDNPKHLICLLVDEVESLVVSRNSSSNDPSDSLRVVNSMLTHIDRLRRFPNVLIMTTSNVTGVLDSAFLDRADLRLFIGNPTIPATYSILRSCLSELCRVGIIREPSAMIMDVKYLKNNSLLNEISKKLAAFASKCQGLSGRSIRKLPLLAHSFHIPHSASHCSLDQFIEALNKSLDLCRAIDSDNMC</sequence>
<keyword evidence="8" id="KW-1185">Reference proteome</keyword>
<dbReference type="InterPro" id="IPR001270">
    <property type="entry name" value="ClpA/B"/>
</dbReference>
<evidence type="ECO:0000256" key="3">
    <source>
        <dbReference type="ARBA" id="ARBA00022840"/>
    </source>
</evidence>
<keyword evidence="3 5" id="KW-0067">ATP-binding</keyword>
<dbReference type="PRINTS" id="PR00300">
    <property type="entry name" value="CLPPROTEASEA"/>
</dbReference>
<organism evidence="7 8">
    <name type="scientific">Cichlidogyrus casuarinus</name>
    <dbReference type="NCBI Taxonomy" id="1844966"/>
    <lineage>
        <taxon>Eukaryota</taxon>
        <taxon>Metazoa</taxon>
        <taxon>Spiralia</taxon>
        <taxon>Lophotrochozoa</taxon>
        <taxon>Platyhelminthes</taxon>
        <taxon>Monogenea</taxon>
        <taxon>Monopisthocotylea</taxon>
        <taxon>Dactylogyridea</taxon>
        <taxon>Ancyrocephalidae</taxon>
        <taxon>Cichlidogyrus</taxon>
    </lineage>
</organism>
<dbReference type="SUPFAM" id="SSF52540">
    <property type="entry name" value="P-loop containing nucleoside triphosphate hydrolases"/>
    <property type="match status" value="1"/>
</dbReference>
<comment type="similarity">
    <text evidence="1">Belongs to the AAA ATPase family. PCH2 subfamily.</text>
</comment>
<gene>
    <name evidence="7" type="primary">TRIP13</name>
    <name evidence="7" type="ORF">Ciccas_009785</name>
</gene>
<dbReference type="InterPro" id="IPR058249">
    <property type="entry name" value="Pch2_C"/>
</dbReference>
<evidence type="ECO:0000256" key="5">
    <source>
        <dbReference type="RuleBase" id="RU003651"/>
    </source>
</evidence>
<comment type="caution">
    <text evidence="7">The sequence shown here is derived from an EMBL/GenBank/DDBJ whole genome shotgun (WGS) entry which is preliminary data.</text>
</comment>
<proteinExistence type="inferred from homology"/>
<evidence type="ECO:0000313" key="7">
    <source>
        <dbReference type="EMBL" id="KAL3311630.1"/>
    </source>
</evidence>
<dbReference type="PANTHER" id="PTHR45991">
    <property type="entry name" value="PACHYTENE CHECKPOINT PROTEIN 2"/>
    <property type="match status" value="1"/>
</dbReference>
<dbReference type="PROSITE" id="PS00674">
    <property type="entry name" value="AAA"/>
    <property type="match status" value="1"/>
</dbReference>
<protein>
    <submittedName>
        <fullName evidence="7">Pachytene checkpoint protein 2</fullName>
    </submittedName>
</protein>
<dbReference type="Pfam" id="PF23242">
    <property type="entry name" value="AAA_lid_TRIP13_C"/>
    <property type="match status" value="1"/>
</dbReference>
<evidence type="ECO:0000256" key="4">
    <source>
        <dbReference type="ARBA" id="ARBA00023254"/>
    </source>
</evidence>
<dbReference type="Proteomes" id="UP001626550">
    <property type="component" value="Unassembled WGS sequence"/>
</dbReference>
<evidence type="ECO:0000313" key="8">
    <source>
        <dbReference type="Proteomes" id="UP001626550"/>
    </source>
</evidence>
<accession>A0ABD2PW31</accession>
<dbReference type="InterPro" id="IPR003959">
    <property type="entry name" value="ATPase_AAA_core"/>
</dbReference>
<dbReference type="InterPro" id="IPR027417">
    <property type="entry name" value="P-loop_NTPase"/>
</dbReference>
<evidence type="ECO:0000256" key="1">
    <source>
        <dbReference type="ARBA" id="ARBA00007271"/>
    </source>
</evidence>
<dbReference type="GO" id="GO:0051321">
    <property type="term" value="P:meiotic cell cycle"/>
    <property type="evidence" value="ECO:0007669"/>
    <property type="project" value="UniProtKB-KW"/>
</dbReference>